<protein>
    <submittedName>
        <fullName evidence="1">Uncharacterized protein</fullName>
    </submittedName>
</protein>
<dbReference type="InterPro" id="IPR001227">
    <property type="entry name" value="Ac_transferase_dom_sf"/>
</dbReference>
<evidence type="ECO:0000313" key="2">
    <source>
        <dbReference type="Proteomes" id="UP001152300"/>
    </source>
</evidence>
<dbReference type="EMBL" id="JAPEIS010000014">
    <property type="protein sequence ID" value="KAJ8059504.1"/>
    <property type="molecule type" value="Genomic_DNA"/>
</dbReference>
<dbReference type="Gene3D" id="3.30.70.3290">
    <property type="match status" value="1"/>
</dbReference>
<name>A0A9X0AAX8_9HELO</name>
<dbReference type="OrthoDB" id="329835at2759"/>
<comment type="caution">
    <text evidence="1">The sequence shown here is derived from an EMBL/GenBank/DDBJ whole genome shotgun (WGS) entry which is preliminary data.</text>
</comment>
<sequence length="290" mass="33343">MDQMALKYSSQLQTLEKGRNPPSATIMLSSVTGERITDVESLSKAQYWVRNMVSPVNFLKAYEELPILAAASPKKKLGVKNVSLKVYDVLEIGPHPALQRYIKDTAERLSPRSELRYHSTLSRNISNIVSMKELAGRLNSLGYPINFDSVNGVQHSNLAKHKLLVELPEYPFNHSRSYWHESRGQRELKLRKHPELELLGIPISYGNLLECRWRKIFDSTRSTWIQDHKEVCRGMIQVEYQIESTEVDGGRVARDEQETFRLKYETSSRKCTEPMPREILYQCSSDVGVD</sequence>
<evidence type="ECO:0000313" key="1">
    <source>
        <dbReference type="EMBL" id="KAJ8059504.1"/>
    </source>
</evidence>
<dbReference type="AlphaFoldDB" id="A0A9X0AAX8"/>
<dbReference type="InterPro" id="IPR050091">
    <property type="entry name" value="PKS_NRPS_Biosynth_Enz"/>
</dbReference>
<accession>A0A9X0AAX8</accession>
<dbReference type="Gene3D" id="3.40.366.10">
    <property type="entry name" value="Malonyl-Coenzyme A Acyl Carrier Protein, domain 2"/>
    <property type="match status" value="1"/>
</dbReference>
<dbReference type="PANTHER" id="PTHR43775">
    <property type="entry name" value="FATTY ACID SYNTHASE"/>
    <property type="match status" value="1"/>
</dbReference>
<reference evidence="1" key="1">
    <citation type="submission" date="2022-11" db="EMBL/GenBank/DDBJ databases">
        <title>Genome Resource of Sclerotinia nivalis Strain SnTB1, a Plant Pathogen Isolated from American Ginseng.</title>
        <authorList>
            <person name="Fan S."/>
        </authorList>
    </citation>
    <scope>NUCLEOTIDE SEQUENCE</scope>
    <source>
        <strain evidence="1">SnTB1</strain>
    </source>
</reference>
<keyword evidence="2" id="KW-1185">Reference proteome</keyword>
<dbReference type="SUPFAM" id="SSF52151">
    <property type="entry name" value="FabD/lysophospholipase-like"/>
    <property type="match status" value="1"/>
</dbReference>
<dbReference type="GO" id="GO:0004312">
    <property type="term" value="F:fatty acid synthase activity"/>
    <property type="evidence" value="ECO:0007669"/>
    <property type="project" value="TreeGrafter"/>
</dbReference>
<organism evidence="1 2">
    <name type="scientific">Sclerotinia nivalis</name>
    <dbReference type="NCBI Taxonomy" id="352851"/>
    <lineage>
        <taxon>Eukaryota</taxon>
        <taxon>Fungi</taxon>
        <taxon>Dikarya</taxon>
        <taxon>Ascomycota</taxon>
        <taxon>Pezizomycotina</taxon>
        <taxon>Leotiomycetes</taxon>
        <taxon>Helotiales</taxon>
        <taxon>Sclerotiniaceae</taxon>
        <taxon>Sclerotinia</taxon>
    </lineage>
</organism>
<gene>
    <name evidence="1" type="ORF">OCU04_011165</name>
</gene>
<dbReference type="GO" id="GO:0006633">
    <property type="term" value="P:fatty acid biosynthetic process"/>
    <property type="evidence" value="ECO:0007669"/>
    <property type="project" value="TreeGrafter"/>
</dbReference>
<dbReference type="PANTHER" id="PTHR43775:SF29">
    <property type="entry name" value="ASPERFURANONE POLYKETIDE SYNTHASE AFOG-RELATED"/>
    <property type="match status" value="1"/>
</dbReference>
<dbReference type="InterPro" id="IPR016035">
    <property type="entry name" value="Acyl_Trfase/lysoPLipase"/>
</dbReference>
<dbReference type="Proteomes" id="UP001152300">
    <property type="component" value="Unassembled WGS sequence"/>
</dbReference>
<dbReference type="GO" id="GO:0044550">
    <property type="term" value="P:secondary metabolite biosynthetic process"/>
    <property type="evidence" value="ECO:0007669"/>
    <property type="project" value="TreeGrafter"/>
</dbReference>
<proteinExistence type="predicted"/>